<protein>
    <submittedName>
        <fullName evidence="1">Uncharacterized protein</fullName>
    </submittedName>
</protein>
<reference evidence="1" key="1">
    <citation type="submission" date="2023-03" db="EMBL/GenBank/DDBJ databases">
        <authorList>
            <person name="Steffen K."/>
            <person name="Cardenas P."/>
        </authorList>
    </citation>
    <scope>NUCLEOTIDE SEQUENCE</scope>
</reference>
<feature type="non-terminal residue" evidence="1">
    <location>
        <position position="138"/>
    </location>
</feature>
<keyword evidence="2" id="KW-1185">Reference proteome</keyword>
<sequence length="138" mass="15115">MQPTLPSSPSQCQSHRAMVGSCPLSVSREWSVSQSHLLVFLIHTQPLPIIVDMQIQLRGGLLGFRLRVCVCWGGRKGVGLNCTGNTIGGDCGRLCTEGSVCMKVYLWVILRNIWRLVSASRERGGGGENGSTQEEDWD</sequence>
<dbReference type="AlphaFoldDB" id="A0AA35T7Z3"/>
<evidence type="ECO:0000313" key="2">
    <source>
        <dbReference type="Proteomes" id="UP001174909"/>
    </source>
</evidence>
<dbReference type="Proteomes" id="UP001174909">
    <property type="component" value="Unassembled WGS sequence"/>
</dbReference>
<organism evidence="1 2">
    <name type="scientific">Geodia barretti</name>
    <name type="common">Barrett's horny sponge</name>
    <dbReference type="NCBI Taxonomy" id="519541"/>
    <lineage>
        <taxon>Eukaryota</taxon>
        <taxon>Metazoa</taxon>
        <taxon>Porifera</taxon>
        <taxon>Demospongiae</taxon>
        <taxon>Heteroscleromorpha</taxon>
        <taxon>Tetractinellida</taxon>
        <taxon>Astrophorina</taxon>
        <taxon>Geodiidae</taxon>
        <taxon>Geodia</taxon>
    </lineage>
</organism>
<accession>A0AA35T7Z3</accession>
<comment type="caution">
    <text evidence="1">The sequence shown here is derived from an EMBL/GenBank/DDBJ whole genome shotgun (WGS) entry which is preliminary data.</text>
</comment>
<evidence type="ECO:0000313" key="1">
    <source>
        <dbReference type="EMBL" id="CAI8042648.1"/>
    </source>
</evidence>
<gene>
    <name evidence="1" type="ORF">GBAR_LOCUS23644</name>
</gene>
<proteinExistence type="predicted"/>
<dbReference type="EMBL" id="CASHTH010003277">
    <property type="protein sequence ID" value="CAI8042648.1"/>
    <property type="molecule type" value="Genomic_DNA"/>
</dbReference>
<name>A0AA35T7Z3_GEOBA</name>